<dbReference type="GO" id="GO:0005886">
    <property type="term" value="C:plasma membrane"/>
    <property type="evidence" value="ECO:0007669"/>
    <property type="project" value="TreeGrafter"/>
</dbReference>
<gene>
    <name evidence="2" type="primary">si:dkeyp-100a1.6</name>
</gene>
<feature type="transmembrane region" description="Helical" evidence="1">
    <location>
        <begin position="127"/>
        <end position="149"/>
    </location>
</feature>
<dbReference type="AlphaFoldDB" id="A0A8D3AI70"/>
<sequence length="295" mass="33121">MLAVLEQSEEGSGGHTDNTGKYLFLMLFKLGMDAAVFHLCCQKLNTSFLNTFSVSIVFADLAMTLCMAAVWLLGAERSPVSPCFSLAHISATFGALPLPVMCLGTLDYYIEDTCTGRSAFRKHLRNVVLTLLVWILAVIHSFCSVKAELMELVYETGKEVLVCEVEESKLVNFFIFGLFTAETILTRPPLWFSLTLGFTVFWTPYLTVSVACLLFGFGVPAYIAVNLLWFECTNSLLMGVVFWVKSKLQGPYSHLPENVCLWHVFWHLSKGTWQQHLPTAVFDPSMGERNTLYYV</sequence>
<feature type="transmembrane region" description="Helical" evidence="1">
    <location>
        <begin position="86"/>
        <end position="106"/>
    </location>
</feature>
<dbReference type="PANTHER" id="PTHR15573:SF0">
    <property type="entry name" value="G-PROTEIN COUPLED RECEPTOR 160-RELATED"/>
    <property type="match status" value="1"/>
</dbReference>
<dbReference type="GO" id="GO:0043235">
    <property type="term" value="C:receptor complex"/>
    <property type="evidence" value="ECO:0007669"/>
    <property type="project" value="TreeGrafter"/>
</dbReference>
<dbReference type="Ensembl" id="ENSSMAT00000018868.2">
    <property type="protein sequence ID" value="ENSSMAP00000018637.2"/>
    <property type="gene ID" value="ENSSMAG00000011417.2"/>
</dbReference>
<dbReference type="Proteomes" id="UP000694558">
    <property type="component" value="Chromosome 11"/>
</dbReference>
<name>A0A8D3AI70_SCOMX</name>
<keyword evidence="1" id="KW-1133">Transmembrane helix</keyword>
<accession>A0A8D3AI70</accession>
<keyword evidence="1" id="KW-0472">Membrane</keyword>
<feature type="transmembrane region" description="Helical" evidence="1">
    <location>
        <begin position="22"/>
        <end position="40"/>
    </location>
</feature>
<proteinExistence type="predicted"/>
<evidence type="ECO:0000313" key="2">
    <source>
        <dbReference type="Ensembl" id="ENSSMAP00000018637.2"/>
    </source>
</evidence>
<reference evidence="2" key="2">
    <citation type="submission" date="2025-08" db="UniProtKB">
        <authorList>
            <consortium name="Ensembl"/>
        </authorList>
    </citation>
    <scope>IDENTIFICATION</scope>
</reference>
<dbReference type="PANTHER" id="PTHR15573">
    <property type="entry name" value="G-PROTEIN COUPLED RECEPTOR 160-RELATED"/>
    <property type="match status" value="1"/>
</dbReference>
<evidence type="ECO:0000256" key="1">
    <source>
        <dbReference type="SAM" id="Phobius"/>
    </source>
</evidence>
<feature type="transmembrane region" description="Helical" evidence="1">
    <location>
        <begin position="223"/>
        <end position="244"/>
    </location>
</feature>
<organism evidence="2 3">
    <name type="scientific">Scophthalmus maximus</name>
    <name type="common">Turbot</name>
    <name type="synonym">Psetta maxima</name>
    <dbReference type="NCBI Taxonomy" id="52904"/>
    <lineage>
        <taxon>Eukaryota</taxon>
        <taxon>Metazoa</taxon>
        <taxon>Chordata</taxon>
        <taxon>Craniata</taxon>
        <taxon>Vertebrata</taxon>
        <taxon>Euteleostomi</taxon>
        <taxon>Actinopterygii</taxon>
        <taxon>Neopterygii</taxon>
        <taxon>Teleostei</taxon>
        <taxon>Neoteleostei</taxon>
        <taxon>Acanthomorphata</taxon>
        <taxon>Carangaria</taxon>
        <taxon>Pleuronectiformes</taxon>
        <taxon>Pleuronectoidei</taxon>
        <taxon>Scophthalmidae</taxon>
        <taxon>Scophthalmus</taxon>
    </lineage>
</organism>
<dbReference type="GeneTree" id="ENSGT00940000171598"/>
<feature type="transmembrane region" description="Helical" evidence="1">
    <location>
        <begin position="192"/>
        <end position="217"/>
    </location>
</feature>
<reference evidence="2" key="1">
    <citation type="submission" date="2023-05" db="EMBL/GenBank/DDBJ databases">
        <title>High-quality long-read genome of Scophthalmus maximus.</title>
        <authorList>
            <person name="Lien S."/>
            <person name="Martinez P."/>
        </authorList>
    </citation>
    <scope>NUCLEOTIDE SEQUENCE [LARGE SCALE GENOMIC DNA]</scope>
</reference>
<keyword evidence="1" id="KW-0812">Transmembrane</keyword>
<feature type="transmembrane region" description="Helical" evidence="1">
    <location>
        <begin position="52"/>
        <end position="74"/>
    </location>
</feature>
<evidence type="ECO:0000313" key="3">
    <source>
        <dbReference type="Proteomes" id="UP000694558"/>
    </source>
</evidence>
<protein>
    <submittedName>
        <fullName evidence="2">Uncharacterized protein</fullName>
    </submittedName>
</protein>
<dbReference type="InterPro" id="IPR042353">
    <property type="entry name" value="GPR160"/>
</dbReference>